<evidence type="ECO:0000313" key="1">
    <source>
        <dbReference type="EMBL" id="WOJ98131.1"/>
    </source>
</evidence>
<organism evidence="1 2">
    <name type="scientific">Congregibacter brevis</name>
    <dbReference type="NCBI Taxonomy" id="3081201"/>
    <lineage>
        <taxon>Bacteria</taxon>
        <taxon>Pseudomonadati</taxon>
        <taxon>Pseudomonadota</taxon>
        <taxon>Gammaproteobacteria</taxon>
        <taxon>Cellvibrionales</taxon>
        <taxon>Halieaceae</taxon>
        <taxon>Congregibacter</taxon>
    </lineage>
</organism>
<sequence>MIHVVGLYKCGTSWLLHMLAAHPEVVGWREFDVLRATYALSRSLTTLPYTALDYLNPRPDDDSWMKRREAATPRSSQMIFREIFMGRGWIPIMGVERQHKAERLSTTDLEKFLDQLLELSGYRVRPTDSGLIDPRRITDRLGVQSFRRGDLLALMEAVRDTSEPQQLPRQFFECLRAQTLPGTKIATKAADQLLQIQALKDASPGSRIVAIVRDGRDAAISAKHFETLMRKREAPWKTNQASYLRRIVGWSMRAAKLAEHARRGDITVLRYEDLQQNFTTVCQALFLDLGLDASADVIDSVQTATDFATVTKGRNPGQEAEHQIRKGSSGEWREALSNSQARVAWRIAGKSLEAFGYRQDGSLEPSSLVLCGDSAGA</sequence>
<accession>A0ABZ0IJA5</accession>
<dbReference type="Gene3D" id="3.40.50.300">
    <property type="entry name" value="P-loop containing nucleotide triphosphate hydrolases"/>
    <property type="match status" value="1"/>
</dbReference>
<protein>
    <submittedName>
        <fullName evidence="1">Sulfotransferase domain-containing protein</fullName>
    </submittedName>
</protein>
<gene>
    <name evidence="1" type="ORF">R0137_06025</name>
</gene>
<dbReference type="EMBL" id="CP136865">
    <property type="protein sequence ID" value="WOJ98131.1"/>
    <property type="molecule type" value="Genomic_DNA"/>
</dbReference>
<dbReference type="InterPro" id="IPR027417">
    <property type="entry name" value="P-loop_NTPase"/>
</dbReference>
<proteinExistence type="predicted"/>
<reference evidence="1 2" key="1">
    <citation type="submission" date="2023-10" db="EMBL/GenBank/DDBJ databases">
        <title>Two novel species belonging to the OM43/NOR5 clade.</title>
        <authorList>
            <person name="Park M."/>
        </authorList>
    </citation>
    <scope>NUCLEOTIDE SEQUENCE [LARGE SCALE GENOMIC DNA]</scope>
    <source>
        <strain evidence="1 2">IMCC45268</strain>
    </source>
</reference>
<dbReference type="PANTHER" id="PTHR11783">
    <property type="entry name" value="SULFOTRANSFERASE SULT"/>
    <property type="match status" value="1"/>
</dbReference>
<dbReference type="Proteomes" id="UP001626549">
    <property type="component" value="Chromosome"/>
</dbReference>
<dbReference type="SUPFAM" id="SSF52540">
    <property type="entry name" value="P-loop containing nucleoside triphosphate hydrolases"/>
    <property type="match status" value="1"/>
</dbReference>
<keyword evidence="2" id="KW-1185">Reference proteome</keyword>
<name>A0ABZ0IJA5_9GAMM</name>
<evidence type="ECO:0000313" key="2">
    <source>
        <dbReference type="Proteomes" id="UP001626549"/>
    </source>
</evidence>
<dbReference type="RefSeq" id="WP_407329338.1">
    <property type="nucleotide sequence ID" value="NZ_CP136865.1"/>
</dbReference>
<dbReference type="Pfam" id="PF13469">
    <property type="entry name" value="Sulfotransfer_3"/>
    <property type="match status" value="1"/>
</dbReference>